<gene>
    <name evidence="7" type="ORF">AOPFMNJM_1377</name>
</gene>
<name>A0ABQ4SSA8_9HYPH</name>
<evidence type="ECO:0000256" key="2">
    <source>
        <dbReference type="ARBA" id="ARBA00007165"/>
    </source>
</evidence>
<sequence length="231" mass="24856">MRVLATLVVLACVAGLAGLGVWQVERRAWKLDLIERVEARIHADPAPPPGPAEWPSVTAERDAYRRVVLTGTYLDGRDTLVQAVTELGGGFWVMTPLRTDIGTVLVNRGFAAAGRTPAPPEPGETRVTGLLRVSEPGGAFLRANDPAAGRWYSRDVAAIGAARRLSDLAPYFVDADARPGARADEPVGGLTVVRFPNSHLVYALTWFALAGMLAAVWTWVLLGWRRPAGRA</sequence>
<keyword evidence="4 6" id="KW-1133">Transmembrane helix</keyword>
<organism evidence="7 8">
    <name type="scientific">Methylobacterium jeotgali</name>
    <dbReference type="NCBI Taxonomy" id="381630"/>
    <lineage>
        <taxon>Bacteria</taxon>
        <taxon>Pseudomonadati</taxon>
        <taxon>Pseudomonadota</taxon>
        <taxon>Alphaproteobacteria</taxon>
        <taxon>Hyphomicrobiales</taxon>
        <taxon>Methylobacteriaceae</taxon>
        <taxon>Methylobacterium</taxon>
    </lineage>
</organism>
<dbReference type="PANTHER" id="PTHR23427">
    <property type="entry name" value="SURFEIT LOCUS PROTEIN"/>
    <property type="match status" value="1"/>
</dbReference>
<dbReference type="PANTHER" id="PTHR23427:SF2">
    <property type="entry name" value="SURFEIT LOCUS PROTEIN 1"/>
    <property type="match status" value="1"/>
</dbReference>
<dbReference type="Pfam" id="PF02104">
    <property type="entry name" value="SURF1"/>
    <property type="match status" value="1"/>
</dbReference>
<protein>
    <recommendedName>
        <fullName evidence="6">SURF1-like protein</fullName>
    </recommendedName>
</protein>
<keyword evidence="8" id="KW-1185">Reference proteome</keyword>
<dbReference type="InterPro" id="IPR002994">
    <property type="entry name" value="Surf1/Shy1"/>
</dbReference>
<accession>A0ABQ4SSA8</accession>
<keyword evidence="6" id="KW-1003">Cell membrane</keyword>
<keyword evidence="3 6" id="KW-0812">Transmembrane</keyword>
<keyword evidence="5 6" id="KW-0472">Membrane</keyword>
<feature type="transmembrane region" description="Helical" evidence="6">
    <location>
        <begin position="200"/>
        <end position="222"/>
    </location>
</feature>
<comment type="subcellular location">
    <subcellularLocation>
        <location evidence="6">Cell membrane</location>
        <topology evidence="6">Multi-pass membrane protein</topology>
    </subcellularLocation>
    <subcellularLocation>
        <location evidence="1">Membrane</location>
    </subcellularLocation>
</comment>
<evidence type="ECO:0000256" key="5">
    <source>
        <dbReference type="ARBA" id="ARBA00023136"/>
    </source>
</evidence>
<dbReference type="InterPro" id="IPR045214">
    <property type="entry name" value="Surf1/Surf4"/>
</dbReference>
<comment type="caution">
    <text evidence="7">The sequence shown here is derived from an EMBL/GenBank/DDBJ whole genome shotgun (WGS) entry which is preliminary data.</text>
</comment>
<proteinExistence type="inferred from homology"/>
<dbReference type="EMBL" id="BPQR01000022">
    <property type="protein sequence ID" value="GJE06071.1"/>
    <property type="molecule type" value="Genomic_DNA"/>
</dbReference>
<comment type="similarity">
    <text evidence="2 6">Belongs to the SURF1 family.</text>
</comment>
<evidence type="ECO:0000256" key="3">
    <source>
        <dbReference type="ARBA" id="ARBA00022692"/>
    </source>
</evidence>
<comment type="caution">
    <text evidence="6">Lacks conserved residue(s) required for the propagation of feature annotation.</text>
</comment>
<evidence type="ECO:0000313" key="8">
    <source>
        <dbReference type="Proteomes" id="UP001055102"/>
    </source>
</evidence>
<evidence type="ECO:0000256" key="6">
    <source>
        <dbReference type="RuleBase" id="RU363076"/>
    </source>
</evidence>
<evidence type="ECO:0000256" key="1">
    <source>
        <dbReference type="ARBA" id="ARBA00004370"/>
    </source>
</evidence>
<dbReference type="CDD" id="cd06662">
    <property type="entry name" value="SURF1"/>
    <property type="match status" value="1"/>
</dbReference>
<evidence type="ECO:0000313" key="7">
    <source>
        <dbReference type="EMBL" id="GJE06071.1"/>
    </source>
</evidence>
<dbReference type="RefSeq" id="WP_238274702.1">
    <property type="nucleotide sequence ID" value="NZ_BPQR01000022.1"/>
</dbReference>
<dbReference type="PROSITE" id="PS50895">
    <property type="entry name" value="SURF1"/>
    <property type="match status" value="1"/>
</dbReference>
<reference evidence="7" key="2">
    <citation type="submission" date="2021-08" db="EMBL/GenBank/DDBJ databases">
        <authorList>
            <person name="Tani A."/>
            <person name="Ola A."/>
            <person name="Ogura Y."/>
            <person name="Katsura K."/>
            <person name="Hayashi T."/>
        </authorList>
    </citation>
    <scope>NUCLEOTIDE SEQUENCE</scope>
    <source>
        <strain evidence="7">LMG 23639</strain>
    </source>
</reference>
<reference evidence="7" key="1">
    <citation type="journal article" date="2021" name="Front. Microbiol.">
        <title>Comprehensive Comparative Genomics and Phenotyping of Methylobacterium Species.</title>
        <authorList>
            <person name="Alessa O."/>
            <person name="Ogura Y."/>
            <person name="Fujitani Y."/>
            <person name="Takami H."/>
            <person name="Hayashi T."/>
            <person name="Sahin N."/>
            <person name="Tani A."/>
        </authorList>
    </citation>
    <scope>NUCLEOTIDE SEQUENCE</scope>
    <source>
        <strain evidence="7">LMG 23639</strain>
    </source>
</reference>
<dbReference type="Proteomes" id="UP001055102">
    <property type="component" value="Unassembled WGS sequence"/>
</dbReference>
<evidence type="ECO:0000256" key="4">
    <source>
        <dbReference type="ARBA" id="ARBA00022989"/>
    </source>
</evidence>